<keyword evidence="3" id="KW-1185">Reference proteome</keyword>
<dbReference type="EMBL" id="JAAIKE010000001">
    <property type="protein sequence ID" value="NEX45175.1"/>
    <property type="molecule type" value="Genomic_DNA"/>
</dbReference>
<dbReference type="RefSeq" id="WP_164609186.1">
    <property type="nucleotide sequence ID" value="NZ_JAAIKE010000001.1"/>
</dbReference>
<feature type="transmembrane region" description="Helical" evidence="1">
    <location>
        <begin position="34"/>
        <end position="57"/>
    </location>
</feature>
<accession>A0A6B3RLN9</accession>
<feature type="transmembrane region" description="Helical" evidence="1">
    <location>
        <begin position="6"/>
        <end position="22"/>
    </location>
</feature>
<keyword evidence="1" id="KW-0472">Membrane</keyword>
<reference evidence="2 3" key="1">
    <citation type="submission" date="2020-02" db="EMBL/GenBank/DDBJ databases">
        <title>Rhodobacter algicola sp. nov., isolated from microalga culture.</title>
        <authorList>
            <person name="Park C.-Y."/>
        </authorList>
    </citation>
    <scope>NUCLEOTIDE SEQUENCE [LARGE SCALE GENOMIC DNA]</scope>
    <source>
        <strain evidence="2 3">ETT8</strain>
    </source>
</reference>
<dbReference type="Proteomes" id="UP000481421">
    <property type="component" value="Unassembled WGS sequence"/>
</dbReference>
<gene>
    <name evidence="2" type="ORF">G3572_03085</name>
</gene>
<feature type="transmembrane region" description="Helical" evidence="1">
    <location>
        <begin position="63"/>
        <end position="80"/>
    </location>
</feature>
<evidence type="ECO:0008006" key="4">
    <source>
        <dbReference type="Google" id="ProtNLM"/>
    </source>
</evidence>
<name>A0A6B3RLN9_9RHOB</name>
<proteinExistence type="predicted"/>
<comment type="caution">
    <text evidence="2">The sequence shown here is derived from an EMBL/GenBank/DDBJ whole genome shotgun (WGS) entry which is preliminary data.</text>
</comment>
<sequence>MTDPSPFKTLDFWIAVIVALIIKIKTTATLGPKGVAFTVLTSVGAAWVFTGYAADVFGAPEPVAAAIVTLTAEGVMRWLLMAVNDPRAAIDLWKYWRKP</sequence>
<organism evidence="2 3">
    <name type="scientific">Pseudotabrizicola algicola</name>
    <dbReference type="NCBI Taxonomy" id="2709381"/>
    <lineage>
        <taxon>Bacteria</taxon>
        <taxon>Pseudomonadati</taxon>
        <taxon>Pseudomonadota</taxon>
        <taxon>Alphaproteobacteria</taxon>
        <taxon>Rhodobacterales</taxon>
        <taxon>Paracoccaceae</taxon>
        <taxon>Pseudotabrizicola</taxon>
    </lineage>
</organism>
<dbReference type="AlphaFoldDB" id="A0A6B3RLN9"/>
<evidence type="ECO:0000256" key="1">
    <source>
        <dbReference type="SAM" id="Phobius"/>
    </source>
</evidence>
<protein>
    <recommendedName>
        <fullName evidence="4">Holin</fullName>
    </recommendedName>
</protein>
<keyword evidence="1" id="KW-0812">Transmembrane</keyword>
<keyword evidence="1" id="KW-1133">Transmembrane helix</keyword>
<evidence type="ECO:0000313" key="2">
    <source>
        <dbReference type="EMBL" id="NEX45175.1"/>
    </source>
</evidence>
<evidence type="ECO:0000313" key="3">
    <source>
        <dbReference type="Proteomes" id="UP000481421"/>
    </source>
</evidence>